<dbReference type="PANTHER" id="PTHR31841:SF1">
    <property type="entry name" value="PROTEIN FAM72A-RELATED"/>
    <property type="match status" value="1"/>
</dbReference>
<evidence type="ECO:0000256" key="1">
    <source>
        <dbReference type="ARBA" id="ARBA00006888"/>
    </source>
</evidence>
<name>D8Q8W2_SCHCM</name>
<dbReference type="Proteomes" id="UP000007431">
    <property type="component" value="Unassembled WGS sequence"/>
</dbReference>
<feature type="compositionally biased region" description="Polar residues" evidence="2">
    <location>
        <begin position="202"/>
        <end position="211"/>
    </location>
</feature>
<dbReference type="eggNOG" id="ENOG502S1HA">
    <property type="taxonomic scope" value="Eukaryota"/>
</dbReference>
<keyword evidence="4" id="KW-1185">Reference proteome</keyword>
<dbReference type="OMA" id="VLFWHHL"/>
<organism evidence="4">
    <name type="scientific">Schizophyllum commune (strain H4-8 / FGSC 9210)</name>
    <name type="common">Split gill fungus</name>
    <dbReference type="NCBI Taxonomy" id="578458"/>
    <lineage>
        <taxon>Eukaryota</taxon>
        <taxon>Fungi</taxon>
        <taxon>Dikarya</taxon>
        <taxon>Basidiomycota</taxon>
        <taxon>Agaricomycotina</taxon>
        <taxon>Agaricomycetes</taxon>
        <taxon>Agaricomycetidae</taxon>
        <taxon>Agaricales</taxon>
        <taxon>Schizophyllaceae</taxon>
        <taxon>Schizophyllum</taxon>
    </lineage>
</organism>
<proteinExistence type="inferred from homology"/>
<evidence type="ECO:0000313" key="3">
    <source>
        <dbReference type="EMBL" id="EFI95134.1"/>
    </source>
</evidence>
<dbReference type="AlphaFoldDB" id="D8Q8W2"/>
<sequence length="307" mass="33754">MPAATDALLGAPPHRLQTGLELPHFVSPWHAHLVTQNPYPPPPPPPPVAHKVWLIDCRTCGTFLTNRGMKQQRTCECLTQSLCCHGCGNTVGYMIVIPCSRCTSSITANNRATNGHRFVFHSMEVVGSERHYVQGEPGVVPYDPIPVHLTMPVHPFIPQPVSVAIAQRNQMPGNHPFPPRPYVIPAESLPTPPLETEDDFSPPSSASQSPVHHSPTEPLHDSSSLRSPPPPAPDTPPPLVDAYTLEPFVEHKELPPRRQLKPGDIVHWHHLARHGEIPAVMDDERARRSDSASDAEDQVFGMVVCGR</sequence>
<dbReference type="InParanoid" id="D8Q8W2"/>
<accession>D8Q8W2</accession>
<dbReference type="PANTHER" id="PTHR31841">
    <property type="entry name" value="PROTEIN FAM72A-RELATED"/>
    <property type="match status" value="1"/>
</dbReference>
<dbReference type="HOGENOM" id="CLU_041299_0_0_1"/>
<protein>
    <submittedName>
        <fullName evidence="3">Uncharacterized protein</fullName>
    </submittedName>
</protein>
<dbReference type="Pfam" id="PF14976">
    <property type="entry name" value="YPEH2ZP"/>
    <property type="match status" value="1"/>
</dbReference>
<dbReference type="EMBL" id="GL377308">
    <property type="protein sequence ID" value="EFI95134.1"/>
    <property type="molecule type" value="Genomic_DNA"/>
</dbReference>
<feature type="compositionally biased region" description="Pro residues" evidence="2">
    <location>
        <begin position="227"/>
        <end position="239"/>
    </location>
</feature>
<gene>
    <name evidence="3" type="ORF">SCHCODRAFT_235854</name>
</gene>
<dbReference type="InterPro" id="IPR026768">
    <property type="entry name" value="YPEH2ZP"/>
</dbReference>
<reference evidence="3 4" key="1">
    <citation type="journal article" date="2010" name="Nat. Biotechnol.">
        <title>Genome sequence of the model mushroom Schizophyllum commune.</title>
        <authorList>
            <person name="Ohm R.A."/>
            <person name="de Jong J.F."/>
            <person name="Lugones L.G."/>
            <person name="Aerts A."/>
            <person name="Kothe E."/>
            <person name="Stajich J.E."/>
            <person name="de Vries R.P."/>
            <person name="Record E."/>
            <person name="Levasseur A."/>
            <person name="Baker S.E."/>
            <person name="Bartholomew K.A."/>
            <person name="Coutinho P.M."/>
            <person name="Erdmann S."/>
            <person name="Fowler T.J."/>
            <person name="Gathman A.C."/>
            <person name="Lombard V."/>
            <person name="Henrissat B."/>
            <person name="Knabe N."/>
            <person name="Kuees U."/>
            <person name="Lilly W.W."/>
            <person name="Lindquist E."/>
            <person name="Lucas S."/>
            <person name="Magnuson J.K."/>
            <person name="Piumi F."/>
            <person name="Raudaskoski M."/>
            <person name="Salamov A."/>
            <person name="Schmutz J."/>
            <person name="Schwarze F.W.M.R."/>
            <person name="vanKuyk P.A."/>
            <person name="Horton J.S."/>
            <person name="Grigoriev I.V."/>
            <person name="Woesten H.A.B."/>
        </authorList>
    </citation>
    <scope>NUCLEOTIDE SEQUENCE [LARGE SCALE GENOMIC DNA]</scope>
    <source>
        <strain evidence="4">H4-8 / FGSC 9210</strain>
    </source>
</reference>
<evidence type="ECO:0000256" key="2">
    <source>
        <dbReference type="SAM" id="MobiDB-lite"/>
    </source>
</evidence>
<evidence type="ECO:0000313" key="4">
    <source>
        <dbReference type="Proteomes" id="UP000007431"/>
    </source>
</evidence>
<feature type="region of interest" description="Disordered" evidence="2">
    <location>
        <begin position="169"/>
        <end position="241"/>
    </location>
</feature>
<dbReference type="STRING" id="578458.D8Q8W2"/>
<dbReference type="GO" id="GO:0005829">
    <property type="term" value="C:cytosol"/>
    <property type="evidence" value="ECO:0007669"/>
    <property type="project" value="TreeGrafter"/>
</dbReference>
<dbReference type="VEuPathDB" id="FungiDB:SCHCODRAFT_02632487"/>
<comment type="similarity">
    <text evidence="1">Belongs to the FAM72 family.</text>
</comment>